<keyword evidence="1" id="KW-1133">Transmembrane helix</keyword>
<evidence type="ECO:0000313" key="3">
    <source>
        <dbReference type="EMBL" id="MCE7507952.1"/>
    </source>
</evidence>
<dbReference type="Pfam" id="PF09835">
    <property type="entry name" value="DUF2062"/>
    <property type="match status" value="1"/>
</dbReference>
<name>A0A9Q3W415_9GAMM</name>
<evidence type="ECO:0000313" key="4">
    <source>
        <dbReference type="Proteomes" id="UP001107961"/>
    </source>
</evidence>
<comment type="caution">
    <text evidence="3">The sequence shown here is derived from an EMBL/GenBank/DDBJ whole genome shotgun (WGS) entry which is preliminary data.</text>
</comment>
<dbReference type="AlphaFoldDB" id="A0A9Q3W415"/>
<dbReference type="GeneID" id="94687276"/>
<dbReference type="InterPro" id="IPR018639">
    <property type="entry name" value="DUF2062"/>
</dbReference>
<keyword evidence="1" id="KW-0812">Transmembrane</keyword>
<dbReference type="EMBL" id="JAJVKT010000004">
    <property type="protein sequence ID" value="MCE7507952.1"/>
    <property type="molecule type" value="Genomic_DNA"/>
</dbReference>
<keyword evidence="1" id="KW-0472">Membrane</keyword>
<dbReference type="Proteomes" id="UP001107961">
    <property type="component" value="Unassembled WGS sequence"/>
</dbReference>
<dbReference type="KEGG" id="axe:P40_13290"/>
<feature type="transmembrane region" description="Helical" evidence="1">
    <location>
        <begin position="127"/>
        <end position="154"/>
    </location>
</feature>
<organism evidence="3 4">
    <name type="scientific">Alloalcanivorax xenomutans</name>
    <dbReference type="NCBI Taxonomy" id="1094342"/>
    <lineage>
        <taxon>Bacteria</taxon>
        <taxon>Pseudomonadati</taxon>
        <taxon>Pseudomonadota</taxon>
        <taxon>Gammaproteobacteria</taxon>
        <taxon>Oceanospirillales</taxon>
        <taxon>Alcanivoracaceae</taxon>
        <taxon>Alloalcanivorax</taxon>
    </lineage>
</organism>
<dbReference type="PANTHER" id="PTHR40547:SF1">
    <property type="entry name" value="SLL0298 PROTEIN"/>
    <property type="match status" value="1"/>
</dbReference>
<gene>
    <name evidence="3" type="ORF">LZG35_04840</name>
</gene>
<reference evidence="3" key="1">
    <citation type="submission" date="2022-01" db="EMBL/GenBank/DDBJ databases">
        <authorList>
            <person name="Karlyshev A.V."/>
            <person name="Jaspars M."/>
        </authorList>
    </citation>
    <scope>NUCLEOTIDE SEQUENCE</scope>
    <source>
        <strain evidence="3">AGSA3-2</strain>
    </source>
</reference>
<dbReference type="RefSeq" id="WP_022994595.1">
    <property type="nucleotide sequence ID" value="NZ_CBDDTQ010000005.1"/>
</dbReference>
<protein>
    <submittedName>
        <fullName evidence="3">DUF2062 domain-containing protein</fullName>
    </submittedName>
</protein>
<evidence type="ECO:0000259" key="2">
    <source>
        <dbReference type="Pfam" id="PF09835"/>
    </source>
</evidence>
<keyword evidence="4" id="KW-1185">Reference proteome</keyword>
<feature type="transmembrane region" description="Helical" evidence="1">
    <location>
        <begin position="81"/>
        <end position="98"/>
    </location>
</feature>
<sequence>MPKRLFRKYLPSPEKLRGHRSLKFLGEILSDPNLWHINRHSLAGAAFIGVFTGLLPIPMQMGVAAFLAVRFHCNLPLSMMLVWLSNPLTYVPVFYFNYRIGAWLMGLPPHHGEGITTAWFLQQLVPLWIGSLIVALVAGLLSYGAVKVFWRVAVVRSWKLRSRKRRKPVNEP</sequence>
<feature type="domain" description="DUF2062" evidence="2">
    <location>
        <begin position="23"/>
        <end position="159"/>
    </location>
</feature>
<accession>A0A9Q3W415</accession>
<proteinExistence type="predicted"/>
<dbReference type="PANTHER" id="PTHR40547">
    <property type="entry name" value="SLL0298 PROTEIN"/>
    <property type="match status" value="1"/>
</dbReference>
<evidence type="ECO:0000256" key="1">
    <source>
        <dbReference type="SAM" id="Phobius"/>
    </source>
</evidence>
<feature type="transmembrane region" description="Helical" evidence="1">
    <location>
        <begin position="42"/>
        <end position="69"/>
    </location>
</feature>